<dbReference type="EC" id="4.2.1.113" evidence="5"/>
<evidence type="ECO:0000256" key="4">
    <source>
        <dbReference type="ARBA" id="ARBA00023239"/>
    </source>
</evidence>
<dbReference type="SUPFAM" id="SSF51604">
    <property type="entry name" value="Enolase C-terminal domain-like"/>
    <property type="match status" value="1"/>
</dbReference>
<reference evidence="7" key="1">
    <citation type="submission" date="2020-05" db="EMBL/GenBank/DDBJ databases">
        <authorList>
            <person name="Chiriac C."/>
            <person name="Salcher M."/>
            <person name="Ghai R."/>
            <person name="Kavagutti S V."/>
        </authorList>
    </citation>
    <scope>NUCLEOTIDE SEQUENCE</scope>
</reference>
<feature type="domain" description="Mandelate racemase/muconate lactonizing enzyme C-terminal" evidence="6">
    <location>
        <begin position="140"/>
        <end position="233"/>
    </location>
</feature>
<dbReference type="GO" id="GO:0016854">
    <property type="term" value="F:racemase and epimerase activity"/>
    <property type="evidence" value="ECO:0007669"/>
    <property type="project" value="UniProtKB-ARBA"/>
</dbReference>
<dbReference type="InterPro" id="IPR029017">
    <property type="entry name" value="Enolase-like_N"/>
</dbReference>
<evidence type="ECO:0000256" key="5">
    <source>
        <dbReference type="ARBA" id="ARBA00029491"/>
    </source>
</evidence>
<dbReference type="Gene3D" id="3.20.20.120">
    <property type="entry name" value="Enolase-like C-terminal domain"/>
    <property type="match status" value="1"/>
</dbReference>
<evidence type="ECO:0000256" key="1">
    <source>
        <dbReference type="ARBA" id="ARBA00001968"/>
    </source>
</evidence>
<dbReference type="GO" id="GO:0043748">
    <property type="term" value="F:O-succinylbenzoate synthase activity"/>
    <property type="evidence" value="ECO:0007669"/>
    <property type="project" value="UniProtKB-EC"/>
</dbReference>
<dbReference type="Gene3D" id="3.30.390.10">
    <property type="entry name" value="Enolase-like, N-terminal domain"/>
    <property type="match status" value="1"/>
</dbReference>
<dbReference type="SFLD" id="SFLDS00001">
    <property type="entry name" value="Enolase"/>
    <property type="match status" value="1"/>
</dbReference>
<dbReference type="InterPro" id="IPR013341">
    <property type="entry name" value="Mandelate_racemase_N_dom"/>
</dbReference>
<dbReference type="PANTHER" id="PTHR48073:SF5">
    <property type="entry name" value="O-SUCCINYLBENZOATE SYNTHASE"/>
    <property type="match status" value="1"/>
</dbReference>
<sequence>MGLQGIELWRGEIDLVSPFRTSFGIESSRDLLFVHAIGDSHSGWGECVAMAEPNYSSEYLENCIQVISRFLVPLLKIDLSAEEFVSAAAPIRGNYMSKACVEAALLDLRLREQSLSLAKFLGATKTRVASGVSVGIQNSLDDLVRVVGEYVASGYLRVKLKIEPGNDIELVETIRKEFGDELLLQVDANAAYTVADAEHLKELDVFNLLLIEQPLSEDDLSGHIELAKIINTPVCLDESITSLETARGALDLEACSIINIKPGRVGGYLEAKKIHDLCLSRGVPVWCGGMLETGIGRAANLALAALPGFTLPGDISASARYFSRDITAPFVLDNGHIGVPNSVGIGVEPLPEMLASFRKIKTFEVRSS</sequence>
<keyword evidence="4" id="KW-0456">Lyase</keyword>
<dbReference type="NCBIfam" id="TIGR01928">
    <property type="entry name" value="menC_lowGC_arch"/>
    <property type="match status" value="1"/>
</dbReference>
<dbReference type="SMART" id="SM00922">
    <property type="entry name" value="MR_MLE"/>
    <property type="match status" value="1"/>
</dbReference>
<comment type="cofactor">
    <cofactor evidence="1">
        <name>a divalent metal cation</name>
        <dbReference type="ChEBI" id="CHEBI:60240"/>
    </cofactor>
</comment>
<gene>
    <name evidence="7" type="ORF">UFOPK2292_00431</name>
</gene>
<dbReference type="InterPro" id="IPR029065">
    <property type="entry name" value="Enolase_C-like"/>
</dbReference>
<dbReference type="InterPro" id="IPR010197">
    <property type="entry name" value="OSBS/NAAAR"/>
</dbReference>
<dbReference type="SUPFAM" id="SSF54826">
    <property type="entry name" value="Enolase N-terminal domain-like"/>
    <property type="match status" value="1"/>
</dbReference>
<dbReference type="PANTHER" id="PTHR48073">
    <property type="entry name" value="O-SUCCINYLBENZOATE SYNTHASE-RELATED"/>
    <property type="match status" value="1"/>
</dbReference>
<name>A0A6J6LPA6_9ZZZZ</name>
<dbReference type="GO" id="GO:0046872">
    <property type="term" value="F:metal ion binding"/>
    <property type="evidence" value="ECO:0007669"/>
    <property type="project" value="UniProtKB-KW"/>
</dbReference>
<keyword evidence="3" id="KW-0460">Magnesium</keyword>
<evidence type="ECO:0000259" key="6">
    <source>
        <dbReference type="SMART" id="SM00922"/>
    </source>
</evidence>
<keyword evidence="2" id="KW-0479">Metal-binding</keyword>
<proteinExistence type="predicted"/>
<protein>
    <recommendedName>
        <fullName evidence="5">o-succinylbenzoate synthase</fullName>
        <ecNumber evidence="5">4.2.1.113</ecNumber>
    </recommendedName>
</protein>
<dbReference type="SFLD" id="SFLDG00180">
    <property type="entry name" value="muconate_cycloisomerase"/>
    <property type="match status" value="1"/>
</dbReference>
<dbReference type="AlphaFoldDB" id="A0A6J6LPA6"/>
<evidence type="ECO:0000313" key="7">
    <source>
        <dbReference type="EMBL" id="CAB4663697.1"/>
    </source>
</evidence>
<organism evidence="7">
    <name type="scientific">freshwater metagenome</name>
    <dbReference type="NCBI Taxonomy" id="449393"/>
    <lineage>
        <taxon>unclassified sequences</taxon>
        <taxon>metagenomes</taxon>
        <taxon>ecological metagenomes</taxon>
    </lineage>
</organism>
<dbReference type="Pfam" id="PF13378">
    <property type="entry name" value="MR_MLE_C"/>
    <property type="match status" value="1"/>
</dbReference>
<dbReference type="InterPro" id="IPR013342">
    <property type="entry name" value="Mandelate_racemase_C"/>
</dbReference>
<accession>A0A6J6LPA6</accession>
<dbReference type="EMBL" id="CAEZWU010000045">
    <property type="protein sequence ID" value="CAB4663697.1"/>
    <property type="molecule type" value="Genomic_DNA"/>
</dbReference>
<dbReference type="InterPro" id="IPR036849">
    <property type="entry name" value="Enolase-like_C_sf"/>
</dbReference>
<dbReference type="SFLD" id="SFLDF00009">
    <property type="entry name" value="o-succinylbenzoate_synthase"/>
    <property type="match status" value="1"/>
</dbReference>
<evidence type="ECO:0000256" key="2">
    <source>
        <dbReference type="ARBA" id="ARBA00022723"/>
    </source>
</evidence>
<dbReference type="GO" id="GO:0009234">
    <property type="term" value="P:menaquinone biosynthetic process"/>
    <property type="evidence" value="ECO:0007669"/>
    <property type="project" value="InterPro"/>
</dbReference>
<dbReference type="Pfam" id="PF02746">
    <property type="entry name" value="MR_MLE_N"/>
    <property type="match status" value="1"/>
</dbReference>
<evidence type="ECO:0000256" key="3">
    <source>
        <dbReference type="ARBA" id="ARBA00022842"/>
    </source>
</evidence>